<dbReference type="GO" id="GO:0006564">
    <property type="term" value="P:L-serine biosynthetic process"/>
    <property type="evidence" value="ECO:0007669"/>
    <property type="project" value="TreeGrafter"/>
</dbReference>
<reference evidence="2 3" key="1">
    <citation type="submission" date="2018-02" db="EMBL/GenBank/DDBJ databases">
        <title>The genomes of Aspergillus section Nigri reveals drivers in fungal speciation.</title>
        <authorList>
            <consortium name="DOE Joint Genome Institute"/>
            <person name="Vesth T.C."/>
            <person name="Nybo J."/>
            <person name="Theobald S."/>
            <person name="Brandl J."/>
            <person name="Frisvad J.C."/>
            <person name="Nielsen K.F."/>
            <person name="Lyhne E.K."/>
            <person name="Kogle M.E."/>
            <person name="Kuo A."/>
            <person name="Riley R."/>
            <person name="Clum A."/>
            <person name="Nolan M."/>
            <person name="Lipzen A."/>
            <person name="Salamov A."/>
            <person name="Henrissat B."/>
            <person name="Wiebenga A."/>
            <person name="De vries R.P."/>
            <person name="Grigoriev I.V."/>
            <person name="Mortensen U.H."/>
            <person name="Andersen M.R."/>
            <person name="Baker S.E."/>
        </authorList>
    </citation>
    <scope>NUCLEOTIDE SEQUENCE [LARGE SCALE GENOMIC DNA]</scope>
    <source>
        <strain evidence="2 3">CBS 115571</strain>
    </source>
</reference>
<dbReference type="SUPFAM" id="SSF52540">
    <property type="entry name" value="P-loop containing nucleoside triphosphate hydrolases"/>
    <property type="match status" value="1"/>
</dbReference>
<feature type="domain" description="Phosphoribosyltransferase" evidence="1">
    <location>
        <begin position="476"/>
        <end position="666"/>
    </location>
</feature>
<organism evidence="2 3">
    <name type="scientific">Aspergillus violaceofuscus (strain CBS 115571)</name>
    <dbReference type="NCBI Taxonomy" id="1450538"/>
    <lineage>
        <taxon>Eukaryota</taxon>
        <taxon>Fungi</taxon>
        <taxon>Dikarya</taxon>
        <taxon>Ascomycota</taxon>
        <taxon>Pezizomycotina</taxon>
        <taxon>Eurotiomycetes</taxon>
        <taxon>Eurotiomycetidae</taxon>
        <taxon>Eurotiales</taxon>
        <taxon>Aspergillaceae</taxon>
        <taxon>Aspergillus</taxon>
    </lineage>
</organism>
<accession>A0A2V5IJB2</accession>
<dbReference type="InterPro" id="IPR036412">
    <property type="entry name" value="HAD-like_sf"/>
</dbReference>
<dbReference type="STRING" id="1450538.A0A2V5IJB2"/>
<gene>
    <name evidence="2" type="ORF">BO99DRAFT_457816</name>
</gene>
<dbReference type="GO" id="GO:0036424">
    <property type="term" value="F:L-phosphoserine phosphatase activity"/>
    <property type="evidence" value="ECO:0007669"/>
    <property type="project" value="TreeGrafter"/>
</dbReference>
<dbReference type="InterPro" id="IPR029057">
    <property type="entry name" value="PRTase-like"/>
</dbReference>
<dbReference type="Pfam" id="PF14681">
    <property type="entry name" value="UPRTase"/>
    <property type="match status" value="1"/>
</dbReference>
<dbReference type="InterPro" id="IPR000836">
    <property type="entry name" value="PRTase_dom"/>
</dbReference>
<dbReference type="CDD" id="cd06223">
    <property type="entry name" value="PRTases_typeI"/>
    <property type="match status" value="1"/>
</dbReference>
<dbReference type="Gene3D" id="3.40.50.2020">
    <property type="match status" value="1"/>
</dbReference>
<dbReference type="SUPFAM" id="SSF53271">
    <property type="entry name" value="PRTase-like"/>
    <property type="match status" value="1"/>
</dbReference>
<dbReference type="Gene3D" id="3.40.50.1000">
    <property type="entry name" value="HAD superfamily/HAD-like"/>
    <property type="match status" value="1"/>
</dbReference>
<dbReference type="InterPro" id="IPR023214">
    <property type="entry name" value="HAD_sf"/>
</dbReference>
<dbReference type="Gene3D" id="3.40.50.300">
    <property type="entry name" value="P-loop containing nucleotide triphosphate hydrolases"/>
    <property type="match status" value="1"/>
</dbReference>
<sequence>MTSVNTSQRHPIIGLYGIPGCGKSHLLSELQKQLGNEKYIYHEGSKVIGDIADGGLPGFKKASDRRQREYREKAIKKIGESSKDSRVTVVTGHFMFWELNESVGKVVCTQGDLATYTHILYLDVAPEVIQGYREKDTARKRPRLPVSHIRAWQRAEKSKLQRLCHEHGIIFSLLGAHQDAASLIGSVWHHDEDSDLHLAKHNLMEALGDNLSGMTVLMLDADRTLCSQDTGELWWRTYRQRHPSDESNGLECPLRRLFSGPLGYSYAAFRQAVFLHEEAADNQEFDDICDEVASTVDMHPEFVNLLRLVSDGTCVKAVVVTSGIRLVWEKILTREGLFDKIKVVGGGRIDDMFVVSPTVKGALADYLRTTLEVKVWAFGDSPMDLGMLRNAAQAFVIVSEQTNRSTTMDGALMAAIDGSDQFLPKQVLLPATSSPRLDTKVLPITTLDSQMFLDLLFCGSKELAFIDATDNINASRVLTTPTRDASISGPALQDAHRDAGKFLALAYLSNIVGVEDYPIPHVQGHHVTGHQLKDQRHTTIIALMRGGEPLARGIYNYLPEAAFIHAKTPGDVRHGHLQNRKTVILADWVIDSGKTVAEFVRHIRKLTPDVRIIVVAGVVQTRSIAKFSPLQALVRHGDLTVIALRKSDNQYKGTRGTDTGNRLFNTMHLP</sequence>
<dbReference type="InterPro" id="IPR027417">
    <property type="entry name" value="P-loop_NTPase"/>
</dbReference>
<dbReference type="PANTHER" id="PTHR43344:SF20">
    <property type="entry name" value="URACIL PHOSPHORIBOSYLTRANSFERASE"/>
    <property type="match status" value="1"/>
</dbReference>
<dbReference type="GO" id="GO:0000287">
    <property type="term" value="F:magnesium ion binding"/>
    <property type="evidence" value="ECO:0007669"/>
    <property type="project" value="TreeGrafter"/>
</dbReference>
<evidence type="ECO:0000313" key="3">
    <source>
        <dbReference type="Proteomes" id="UP000249829"/>
    </source>
</evidence>
<name>A0A2V5IJB2_ASPV1</name>
<dbReference type="GO" id="GO:0005737">
    <property type="term" value="C:cytoplasm"/>
    <property type="evidence" value="ECO:0007669"/>
    <property type="project" value="TreeGrafter"/>
</dbReference>
<evidence type="ECO:0000313" key="2">
    <source>
        <dbReference type="EMBL" id="PYI23967.1"/>
    </source>
</evidence>
<protein>
    <recommendedName>
        <fullName evidence="1">Phosphoribosyltransferase domain-containing protein</fullName>
    </recommendedName>
</protein>
<dbReference type="Pfam" id="PF13207">
    <property type="entry name" value="AAA_17"/>
    <property type="match status" value="1"/>
</dbReference>
<dbReference type="EMBL" id="KZ825103">
    <property type="protein sequence ID" value="PYI23967.1"/>
    <property type="molecule type" value="Genomic_DNA"/>
</dbReference>
<dbReference type="InterPro" id="IPR050582">
    <property type="entry name" value="HAD-like_SerB"/>
</dbReference>
<proteinExistence type="predicted"/>
<dbReference type="PANTHER" id="PTHR43344">
    <property type="entry name" value="PHOSPHOSERINE PHOSPHATASE"/>
    <property type="match status" value="1"/>
</dbReference>
<dbReference type="Pfam" id="PF12710">
    <property type="entry name" value="HAD"/>
    <property type="match status" value="1"/>
</dbReference>
<evidence type="ECO:0000259" key="1">
    <source>
        <dbReference type="Pfam" id="PF14681"/>
    </source>
</evidence>
<dbReference type="OMA" id="ENHILFY"/>
<dbReference type="SUPFAM" id="SSF56784">
    <property type="entry name" value="HAD-like"/>
    <property type="match status" value="1"/>
</dbReference>
<dbReference type="Proteomes" id="UP000249829">
    <property type="component" value="Unassembled WGS sequence"/>
</dbReference>
<keyword evidence="3" id="KW-1185">Reference proteome</keyword>
<dbReference type="AlphaFoldDB" id="A0A2V5IJB2"/>